<keyword evidence="6 10" id="KW-0547">Nucleotide-binding</keyword>
<accession>A0A1G9GJJ6</accession>
<evidence type="ECO:0000256" key="1">
    <source>
        <dbReference type="ARBA" id="ARBA00001946"/>
    </source>
</evidence>
<evidence type="ECO:0000256" key="3">
    <source>
        <dbReference type="ARBA" id="ARBA00005842"/>
    </source>
</evidence>
<protein>
    <recommendedName>
        <fullName evidence="10">tRNA dimethylallyltransferase</fullName>
        <ecNumber evidence="10">2.5.1.75</ecNumber>
    </recommendedName>
    <alternativeName>
        <fullName evidence="10">Dimethylallyl diphosphate:tRNA dimethylallyltransferase</fullName>
        <shortName evidence="10">DMAPP:tRNA dimethylallyltransferase</shortName>
        <shortName evidence="10">DMATase</shortName>
    </alternativeName>
    <alternativeName>
        <fullName evidence="10">Isopentenyl-diphosphate:tRNA isopentenyltransferase</fullName>
        <shortName evidence="10">IPP transferase</shortName>
        <shortName evidence="10">IPPT</shortName>
        <shortName evidence="10">IPTase</shortName>
    </alternativeName>
</protein>
<sequence>MKDLFILSGPTAVGKTEISINLAKKLKGEIISSDSMQIYKHMDIGSAKISEKEKQGIPHHLIDVVEPWENFSVAEYKDSVEGKIEEIYNRGNIPMLVGGTGLYINSIIYNYSFTDANKDDDYRDYLQELAKEKGKEYVHSLLKDIDEYSYNNIHYNNLKRVIRALEVYKVTGKPMSEYAKEEKENLFNIPYSIYYFVLYMNRDKLYDRINMRVDKMLQEGLLDEVKKLKEMGCNETMQSMQGIGYKELLYYLNGEISLDEAVYLIKKGSRNYAKRQLTWFRRDPRAIWINKDEFENDDAVVSEILDKFNKLKGF</sequence>
<keyword evidence="16" id="KW-1185">Reference proteome</keyword>
<evidence type="ECO:0000313" key="15">
    <source>
        <dbReference type="EMBL" id="SDL00860.1"/>
    </source>
</evidence>
<evidence type="ECO:0000256" key="10">
    <source>
        <dbReference type="HAMAP-Rule" id="MF_00185"/>
    </source>
</evidence>
<dbReference type="GO" id="GO:0006400">
    <property type="term" value="P:tRNA modification"/>
    <property type="evidence" value="ECO:0007669"/>
    <property type="project" value="TreeGrafter"/>
</dbReference>
<dbReference type="InterPro" id="IPR027417">
    <property type="entry name" value="P-loop_NTPase"/>
</dbReference>
<dbReference type="Gene3D" id="3.40.50.300">
    <property type="entry name" value="P-loop containing nucleotide triphosphate hydrolases"/>
    <property type="match status" value="1"/>
</dbReference>
<comment type="caution">
    <text evidence="10">Lacks conserved residue(s) required for the propagation of feature annotation.</text>
</comment>
<dbReference type="NCBIfam" id="TIGR00174">
    <property type="entry name" value="miaA"/>
    <property type="match status" value="1"/>
</dbReference>
<dbReference type="EMBL" id="JABFIF010000001">
    <property type="protein sequence ID" value="NOH14968.1"/>
    <property type="molecule type" value="Genomic_DNA"/>
</dbReference>
<comment type="cofactor">
    <cofactor evidence="1 10">
        <name>Mg(2+)</name>
        <dbReference type="ChEBI" id="CHEBI:18420"/>
    </cofactor>
</comment>
<dbReference type="OrthoDB" id="9776390at2"/>
<evidence type="ECO:0000256" key="4">
    <source>
        <dbReference type="ARBA" id="ARBA00022679"/>
    </source>
</evidence>
<dbReference type="FunFam" id="1.10.20.140:FF:000001">
    <property type="entry name" value="tRNA dimethylallyltransferase"/>
    <property type="match status" value="1"/>
</dbReference>
<gene>
    <name evidence="10 14" type="primary">miaA</name>
    <name evidence="14" type="ORF">HMJ28_00960</name>
    <name evidence="15" type="ORF">SAMN05216497_104110</name>
</gene>
<evidence type="ECO:0000313" key="17">
    <source>
        <dbReference type="Proteomes" id="UP000528432"/>
    </source>
</evidence>
<feature type="binding site" evidence="10">
    <location>
        <begin position="9"/>
        <end position="16"/>
    </location>
    <ligand>
        <name>ATP</name>
        <dbReference type="ChEBI" id="CHEBI:30616"/>
    </ligand>
</feature>
<evidence type="ECO:0000256" key="13">
    <source>
        <dbReference type="RuleBase" id="RU003785"/>
    </source>
</evidence>
<reference evidence="15 16" key="1">
    <citation type="submission" date="2016-10" db="EMBL/GenBank/DDBJ databases">
        <authorList>
            <person name="Varghese N."/>
            <person name="Submissions S."/>
        </authorList>
    </citation>
    <scope>NUCLEOTIDE SEQUENCE [LARGE SCALE GENOMIC DNA]</scope>
    <source>
        <strain evidence="15 16">NLAE-zl-C224</strain>
    </source>
</reference>
<dbReference type="GO" id="GO:0005524">
    <property type="term" value="F:ATP binding"/>
    <property type="evidence" value="ECO:0007669"/>
    <property type="project" value="UniProtKB-UniRule"/>
</dbReference>
<feature type="binding site" evidence="10">
    <location>
        <begin position="11"/>
        <end position="16"/>
    </location>
    <ligand>
        <name>substrate</name>
    </ligand>
</feature>
<feature type="region of interest" description="Interaction with substrate tRNA" evidence="10">
    <location>
        <begin position="34"/>
        <end position="37"/>
    </location>
</feature>
<evidence type="ECO:0000313" key="16">
    <source>
        <dbReference type="Proteomes" id="UP000198811"/>
    </source>
</evidence>
<name>A0A1G9GJJ6_CLOCO</name>
<dbReference type="Proteomes" id="UP000198811">
    <property type="component" value="Unassembled WGS sequence"/>
</dbReference>
<reference evidence="14 17" key="2">
    <citation type="submission" date="2020-05" db="EMBL/GenBank/DDBJ databases">
        <title>Draft genome sequence of Clostridium cochlearium strain AGROS13 isolated from a sheep dairy farm in New Zealand.</title>
        <authorList>
            <person name="Gupta T.B."/>
            <person name="Jauregui R."/>
            <person name="Risson A.N."/>
            <person name="Brightwell G."/>
            <person name="Maclean P."/>
        </authorList>
    </citation>
    <scope>NUCLEOTIDE SEQUENCE [LARGE SCALE GENOMIC DNA]</scope>
    <source>
        <strain evidence="14 17">AGROS13</strain>
    </source>
</reference>
<dbReference type="AlphaFoldDB" id="A0A1G9GJJ6"/>
<dbReference type="RefSeq" id="WP_089864293.1">
    <property type="nucleotide sequence ID" value="NZ_CP173238.1"/>
</dbReference>
<comment type="function">
    <text evidence="2 10 12">Catalyzes the transfer of a dimethylallyl group onto the adenine at position 37 in tRNAs that read codons beginning with uridine, leading to the formation of N6-(dimethylallyl)adenosine (i(6)A).</text>
</comment>
<comment type="similarity">
    <text evidence="3 10 13">Belongs to the IPP transferase family.</text>
</comment>
<dbReference type="Proteomes" id="UP000528432">
    <property type="component" value="Unassembled WGS sequence"/>
</dbReference>
<keyword evidence="5 10" id="KW-0819">tRNA processing</keyword>
<keyword evidence="4 10" id="KW-0808">Transferase</keyword>
<dbReference type="InterPro" id="IPR018022">
    <property type="entry name" value="IPT"/>
</dbReference>
<dbReference type="Pfam" id="PF01715">
    <property type="entry name" value="IPPT"/>
    <property type="match status" value="1"/>
</dbReference>
<evidence type="ECO:0000313" key="14">
    <source>
        <dbReference type="EMBL" id="NOH14968.1"/>
    </source>
</evidence>
<dbReference type="STRING" id="1494.SAMN05216497_104110"/>
<dbReference type="Gene3D" id="1.10.20.140">
    <property type="match status" value="1"/>
</dbReference>
<dbReference type="SUPFAM" id="SSF52540">
    <property type="entry name" value="P-loop containing nucleoside triphosphate hydrolases"/>
    <property type="match status" value="2"/>
</dbReference>
<dbReference type="GO" id="GO:0052381">
    <property type="term" value="F:tRNA dimethylallyltransferase activity"/>
    <property type="evidence" value="ECO:0007669"/>
    <property type="project" value="UniProtKB-UniRule"/>
</dbReference>
<dbReference type="PANTHER" id="PTHR11088">
    <property type="entry name" value="TRNA DIMETHYLALLYLTRANSFERASE"/>
    <property type="match status" value="1"/>
</dbReference>
<evidence type="ECO:0000256" key="6">
    <source>
        <dbReference type="ARBA" id="ARBA00022741"/>
    </source>
</evidence>
<evidence type="ECO:0000256" key="11">
    <source>
        <dbReference type="RuleBase" id="RU003783"/>
    </source>
</evidence>
<dbReference type="EMBL" id="FNGL01000004">
    <property type="protein sequence ID" value="SDL00860.1"/>
    <property type="molecule type" value="Genomic_DNA"/>
</dbReference>
<evidence type="ECO:0000256" key="5">
    <source>
        <dbReference type="ARBA" id="ARBA00022694"/>
    </source>
</evidence>
<evidence type="ECO:0000256" key="8">
    <source>
        <dbReference type="ARBA" id="ARBA00022842"/>
    </source>
</evidence>
<dbReference type="EC" id="2.5.1.75" evidence="10"/>
<proteinExistence type="inferred from homology"/>
<keyword evidence="8 10" id="KW-0460">Magnesium</keyword>
<dbReference type="InterPro" id="IPR039657">
    <property type="entry name" value="Dimethylallyltransferase"/>
</dbReference>
<feature type="site" description="Interaction with substrate tRNA" evidence="10">
    <location>
        <position position="100"/>
    </location>
</feature>
<dbReference type="PANTHER" id="PTHR11088:SF60">
    <property type="entry name" value="TRNA DIMETHYLALLYLTRANSFERASE"/>
    <property type="match status" value="1"/>
</dbReference>
<dbReference type="HAMAP" id="MF_00185">
    <property type="entry name" value="IPP_trans"/>
    <property type="match status" value="1"/>
</dbReference>
<evidence type="ECO:0000256" key="9">
    <source>
        <dbReference type="ARBA" id="ARBA00049563"/>
    </source>
</evidence>
<feature type="site" description="Interaction with substrate tRNA" evidence="10">
    <location>
        <position position="123"/>
    </location>
</feature>
<evidence type="ECO:0000256" key="12">
    <source>
        <dbReference type="RuleBase" id="RU003784"/>
    </source>
</evidence>
<organism evidence="14 17">
    <name type="scientific">Clostridium cochlearium</name>
    <dbReference type="NCBI Taxonomy" id="1494"/>
    <lineage>
        <taxon>Bacteria</taxon>
        <taxon>Bacillati</taxon>
        <taxon>Bacillota</taxon>
        <taxon>Clostridia</taxon>
        <taxon>Eubacteriales</taxon>
        <taxon>Clostridiaceae</taxon>
        <taxon>Clostridium</taxon>
    </lineage>
</organism>
<comment type="caution">
    <text evidence="14">The sequence shown here is derived from an EMBL/GenBank/DDBJ whole genome shotgun (WGS) entry which is preliminary data.</text>
</comment>
<keyword evidence="7 10" id="KW-0067">ATP-binding</keyword>
<comment type="catalytic activity">
    <reaction evidence="9 10 11">
        <text>adenosine(37) in tRNA + dimethylallyl diphosphate = N(6)-dimethylallyladenosine(37) in tRNA + diphosphate</text>
        <dbReference type="Rhea" id="RHEA:26482"/>
        <dbReference type="Rhea" id="RHEA-COMP:10162"/>
        <dbReference type="Rhea" id="RHEA-COMP:10375"/>
        <dbReference type="ChEBI" id="CHEBI:33019"/>
        <dbReference type="ChEBI" id="CHEBI:57623"/>
        <dbReference type="ChEBI" id="CHEBI:74411"/>
        <dbReference type="ChEBI" id="CHEBI:74415"/>
        <dbReference type="EC" id="2.5.1.75"/>
    </reaction>
</comment>
<comment type="subunit">
    <text evidence="10">Monomer.</text>
</comment>
<evidence type="ECO:0000256" key="7">
    <source>
        <dbReference type="ARBA" id="ARBA00022840"/>
    </source>
</evidence>
<evidence type="ECO:0000256" key="2">
    <source>
        <dbReference type="ARBA" id="ARBA00003213"/>
    </source>
</evidence>